<dbReference type="Proteomes" id="UP000076660">
    <property type="component" value="Unassembled WGS sequence"/>
</dbReference>
<feature type="transmembrane region" description="Helical" evidence="6">
    <location>
        <begin position="143"/>
        <end position="165"/>
    </location>
</feature>
<keyword evidence="2 6" id="KW-0812">Transmembrane</keyword>
<dbReference type="InterPro" id="IPR051784">
    <property type="entry name" value="Nod_factor_ABC_transporter"/>
</dbReference>
<comment type="caution">
    <text evidence="8">The sequence shown here is derived from an EMBL/GenBank/DDBJ whole genome shotgun (WGS) entry which is preliminary data.</text>
</comment>
<name>A0A1W2LZY6_9PSEU</name>
<sequence length="257" mass="27273">MTPSPWRVFWGLLEHDLLITRKQLGGVLAQVLMQPLLMLLVFGKVLGALGYTPPGYARLLLPGLVALNAFFAAAQNASFPLAMEFATRTIENRLRAPVPLAWIVVERIFAAASRGLVTAVFMVPVGALVLGELSWRPSGLPAALGYTVLGALAGGAAGVTIGSLVSPARIGITFSLVMPPLLFTGSAQFPFPELAAVPWFRALCALNPMTYVSEGLRGALTPEVAHLPAWLCVLALVLALVVLTPAGLRAFRRRAIT</sequence>
<dbReference type="OrthoDB" id="4772026at2"/>
<dbReference type="GO" id="GO:0043190">
    <property type="term" value="C:ATP-binding cassette (ABC) transporter complex"/>
    <property type="evidence" value="ECO:0007669"/>
    <property type="project" value="InterPro"/>
</dbReference>
<dbReference type="GO" id="GO:0046677">
    <property type="term" value="P:response to antibiotic"/>
    <property type="evidence" value="ECO:0007669"/>
    <property type="project" value="UniProtKB-KW"/>
</dbReference>
<feature type="transmembrane region" description="Helical" evidence="6">
    <location>
        <begin position="172"/>
        <end position="191"/>
    </location>
</feature>
<feature type="domain" description="ABC transmembrane type-2" evidence="7">
    <location>
        <begin position="26"/>
        <end position="254"/>
    </location>
</feature>
<dbReference type="AlphaFoldDB" id="A0A1W2LZY6"/>
<dbReference type="InterPro" id="IPR013525">
    <property type="entry name" value="ABC2_TM"/>
</dbReference>
<feature type="transmembrane region" description="Helical" evidence="6">
    <location>
        <begin position="59"/>
        <end position="79"/>
    </location>
</feature>
<feature type="transmembrane region" description="Helical" evidence="6">
    <location>
        <begin position="227"/>
        <end position="248"/>
    </location>
</feature>
<dbReference type="PROSITE" id="PS51012">
    <property type="entry name" value="ABC_TM2"/>
    <property type="match status" value="1"/>
</dbReference>
<keyword evidence="5" id="KW-0046">Antibiotic resistance</keyword>
<dbReference type="InterPro" id="IPR047817">
    <property type="entry name" value="ABC2_TM_bact-type"/>
</dbReference>
<evidence type="ECO:0000256" key="6">
    <source>
        <dbReference type="RuleBase" id="RU361157"/>
    </source>
</evidence>
<comment type="subcellular location">
    <subcellularLocation>
        <location evidence="6">Cell membrane</location>
        <topology evidence="6">Multi-pass membrane protein</topology>
    </subcellularLocation>
    <subcellularLocation>
        <location evidence="1">Membrane</location>
        <topology evidence="1">Multi-pass membrane protein</topology>
    </subcellularLocation>
</comment>
<evidence type="ECO:0000313" key="8">
    <source>
        <dbReference type="EMBL" id="ONF72943.1"/>
    </source>
</evidence>
<dbReference type="InterPro" id="IPR000412">
    <property type="entry name" value="ABC_2_transport"/>
</dbReference>
<evidence type="ECO:0000313" key="9">
    <source>
        <dbReference type="Proteomes" id="UP000076660"/>
    </source>
</evidence>
<keyword evidence="3 6" id="KW-1133">Transmembrane helix</keyword>
<keyword evidence="6" id="KW-1003">Cell membrane</keyword>
<gene>
    <name evidence="8" type="ORF">AVR91_0208180</name>
</gene>
<evidence type="ECO:0000256" key="5">
    <source>
        <dbReference type="ARBA" id="ARBA00023251"/>
    </source>
</evidence>
<dbReference type="RefSeq" id="WP_063271643.1">
    <property type="nucleotide sequence ID" value="NZ_LQMT02000009.1"/>
</dbReference>
<dbReference type="PANTHER" id="PTHR43229">
    <property type="entry name" value="NODULATION PROTEIN J"/>
    <property type="match status" value="1"/>
</dbReference>
<dbReference type="Pfam" id="PF01061">
    <property type="entry name" value="ABC2_membrane"/>
    <property type="match status" value="1"/>
</dbReference>
<reference evidence="8 9" key="1">
    <citation type="submission" date="2016-12" db="EMBL/GenBank/DDBJ databases">
        <title>Amycolatopsis keratiniphila subsp. keratiniphila genome sequencing and assembly.</title>
        <authorList>
            <person name="Mayilraj S."/>
            <person name="Kaur N."/>
        </authorList>
    </citation>
    <scope>NUCLEOTIDE SEQUENCE [LARGE SCALE GENOMIC DNA]</scope>
    <source>
        <strain evidence="8 9">DSM 44409</strain>
    </source>
</reference>
<evidence type="ECO:0000256" key="1">
    <source>
        <dbReference type="ARBA" id="ARBA00004141"/>
    </source>
</evidence>
<comment type="similarity">
    <text evidence="6">Belongs to the ABC-2 integral membrane protein family.</text>
</comment>
<keyword evidence="6" id="KW-0813">Transport</keyword>
<protein>
    <recommendedName>
        <fullName evidence="6">Transport permease protein</fullName>
    </recommendedName>
</protein>
<accession>A0A1W2LZY6</accession>
<evidence type="ECO:0000259" key="7">
    <source>
        <dbReference type="PROSITE" id="PS51012"/>
    </source>
</evidence>
<dbReference type="GO" id="GO:0140359">
    <property type="term" value="F:ABC-type transporter activity"/>
    <property type="evidence" value="ECO:0007669"/>
    <property type="project" value="InterPro"/>
</dbReference>
<evidence type="ECO:0000256" key="4">
    <source>
        <dbReference type="ARBA" id="ARBA00023136"/>
    </source>
</evidence>
<feature type="transmembrane region" description="Helical" evidence="6">
    <location>
        <begin position="27"/>
        <end position="47"/>
    </location>
</feature>
<dbReference type="PANTHER" id="PTHR43229:SF2">
    <property type="entry name" value="NODULATION PROTEIN J"/>
    <property type="match status" value="1"/>
</dbReference>
<evidence type="ECO:0000256" key="2">
    <source>
        <dbReference type="ARBA" id="ARBA00022692"/>
    </source>
</evidence>
<proteinExistence type="inferred from homology"/>
<evidence type="ECO:0000256" key="3">
    <source>
        <dbReference type="ARBA" id="ARBA00022989"/>
    </source>
</evidence>
<organism evidence="8 9">
    <name type="scientific">Amycolatopsis keratiniphila subsp. keratiniphila</name>
    <dbReference type="NCBI Taxonomy" id="227715"/>
    <lineage>
        <taxon>Bacteria</taxon>
        <taxon>Bacillati</taxon>
        <taxon>Actinomycetota</taxon>
        <taxon>Actinomycetes</taxon>
        <taxon>Pseudonocardiales</taxon>
        <taxon>Pseudonocardiaceae</taxon>
        <taxon>Amycolatopsis</taxon>
        <taxon>Amycolatopsis japonica group</taxon>
    </lineage>
</organism>
<dbReference type="EMBL" id="LQMT02000009">
    <property type="protein sequence ID" value="ONF72943.1"/>
    <property type="molecule type" value="Genomic_DNA"/>
</dbReference>
<keyword evidence="4 6" id="KW-0472">Membrane</keyword>
<dbReference type="PIRSF" id="PIRSF006648">
    <property type="entry name" value="DrrB"/>
    <property type="match status" value="1"/>
</dbReference>
<feature type="transmembrane region" description="Helical" evidence="6">
    <location>
        <begin position="100"/>
        <end position="123"/>
    </location>
</feature>